<accession>A0A8I0HHI5</accession>
<feature type="domain" description="PLD phosphodiesterase" evidence="14">
    <location>
        <begin position="406"/>
        <end position="440"/>
    </location>
</feature>
<dbReference type="InterPro" id="IPR025202">
    <property type="entry name" value="PLD-like_dom"/>
</dbReference>
<keyword evidence="3" id="KW-0444">Lipid biosynthesis</keyword>
<dbReference type="GO" id="GO:0008808">
    <property type="term" value="F:cardiolipin synthase activity"/>
    <property type="evidence" value="ECO:0007669"/>
    <property type="project" value="UniProtKB-UniRule"/>
</dbReference>
<reference evidence="15 16" key="1">
    <citation type="submission" date="2020-08" db="EMBL/GenBank/DDBJ databases">
        <title>A Genomic Blueprint of the Chicken Gut Microbiome.</title>
        <authorList>
            <person name="Gilroy R."/>
            <person name="Ravi A."/>
            <person name="Getino M."/>
            <person name="Pursley I."/>
            <person name="Horton D.L."/>
            <person name="Alikhan N.-F."/>
            <person name="Baker D."/>
            <person name="Gharbi K."/>
            <person name="Hall N."/>
            <person name="Watson M."/>
            <person name="Adriaenssens E.M."/>
            <person name="Foster-Nyarko E."/>
            <person name="Jarju S."/>
            <person name="Secka A."/>
            <person name="Antonio M."/>
            <person name="Oren A."/>
            <person name="Chaudhuri R."/>
            <person name="La Ragione R.M."/>
            <person name="Hildebrand F."/>
            <person name="Pallen M.J."/>
        </authorList>
    </citation>
    <scope>NUCLEOTIDE SEQUENCE [LARGE SCALE GENOMIC DNA]</scope>
    <source>
        <strain evidence="15 16">Sa1YVA5</strain>
    </source>
</reference>
<keyword evidence="10" id="KW-0594">Phospholipid biosynthesis</keyword>
<dbReference type="PROSITE" id="PS50035">
    <property type="entry name" value="PLD"/>
    <property type="match status" value="2"/>
</dbReference>
<evidence type="ECO:0000256" key="10">
    <source>
        <dbReference type="ARBA" id="ARBA00023209"/>
    </source>
</evidence>
<evidence type="ECO:0000256" key="7">
    <source>
        <dbReference type="ARBA" id="ARBA00022989"/>
    </source>
</evidence>
<feature type="transmembrane region" description="Helical" evidence="13">
    <location>
        <begin position="12"/>
        <end position="29"/>
    </location>
</feature>
<dbReference type="Pfam" id="PF13091">
    <property type="entry name" value="PLDc_2"/>
    <property type="match status" value="2"/>
</dbReference>
<dbReference type="SMART" id="SM00155">
    <property type="entry name" value="PLDc"/>
    <property type="match status" value="2"/>
</dbReference>
<evidence type="ECO:0000256" key="13">
    <source>
        <dbReference type="SAM" id="Phobius"/>
    </source>
</evidence>
<dbReference type="EMBL" id="JACSPR010000004">
    <property type="protein sequence ID" value="MBD8030118.1"/>
    <property type="molecule type" value="Genomic_DNA"/>
</dbReference>
<protein>
    <recommendedName>
        <fullName evidence="12">Cardiolipin synthase</fullName>
        <ecNumber evidence="12">2.7.8.-</ecNumber>
    </recommendedName>
</protein>
<dbReference type="NCBIfam" id="TIGR04265">
    <property type="entry name" value="bac_cardiolipin"/>
    <property type="match status" value="1"/>
</dbReference>
<keyword evidence="16" id="KW-1185">Reference proteome</keyword>
<evidence type="ECO:0000256" key="5">
    <source>
        <dbReference type="ARBA" id="ARBA00022692"/>
    </source>
</evidence>
<organism evidence="15 16">
    <name type="scientific">Corynebacterium gallinarum</name>
    <dbReference type="NCBI Taxonomy" id="2762214"/>
    <lineage>
        <taxon>Bacteria</taxon>
        <taxon>Bacillati</taxon>
        <taxon>Actinomycetota</taxon>
        <taxon>Actinomycetes</taxon>
        <taxon>Mycobacteriales</taxon>
        <taxon>Corynebacteriaceae</taxon>
        <taxon>Corynebacterium</taxon>
    </lineage>
</organism>
<dbReference type="Pfam" id="PF13396">
    <property type="entry name" value="PLDc_N"/>
    <property type="match status" value="1"/>
</dbReference>
<proteinExistence type="predicted"/>
<evidence type="ECO:0000259" key="14">
    <source>
        <dbReference type="PROSITE" id="PS50035"/>
    </source>
</evidence>
<sequence length="500" mass="57580">MNISINLETWQTIGLIVDYTIKIIAIGYVPEGRRPSTSTAWLLAILLIPFVGLPLFLLMGSPYINKRRHRIQQEINDLIEDVHDDVPDYPDGVSVHPELESVIRLNRRLTNMPAVIGVNHGVHSDYNATIKRMTEAVDEARDYIYVEIYIMAWDSTTQPFFEALERAEKRGVKVRLLFDHVGSWKYPGYRKLKKNLTAMGIEWYLMLPLQPWRRRFRRPDLRNHRKMLIIDGHLGFMGSLNMIDASYLQRKNIKIGRKWVDLMVEMSGPIVSSMEMVFAGDWYVESNETLEIRDHEEAHTTIPDTTQNSRKNLVQLVPSGPGYNTEPNLRMFNSIVHHAKSRVVLCSPYFIPDESLLEAVTSACYRGVRVELFVSEEADQFMVNHAQSSYYQALLEAGVKIYMYPKPFVLHTKYVLADPDGKDTDVPVGVVGSSNLDMRSFGLNYEISMMVAKGDLISDLNDLTSHYQDVCLRLTLDQWNQRSWGRRYLDNVMRLTSALQ</sequence>
<keyword evidence="8" id="KW-0443">Lipid metabolism</keyword>
<comment type="subcellular location">
    <subcellularLocation>
        <location evidence="1">Cell membrane</location>
        <topology evidence="1">Multi-pass membrane protein</topology>
    </subcellularLocation>
</comment>
<name>A0A8I0HHI5_9CORY</name>
<evidence type="ECO:0000256" key="9">
    <source>
        <dbReference type="ARBA" id="ARBA00023136"/>
    </source>
</evidence>
<dbReference type="GO" id="GO:0005886">
    <property type="term" value="C:plasma membrane"/>
    <property type="evidence" value="ECO:0007669"/>
    <property type="project" value="UniProtKB-SubCell"/>
</dbReference>
<evidence type="ECO:0000256" key="12">
    <source>
        <dbReference type="NCBIfam" id="TIGR04265"/>
    </source>
</evidence>
<dbReference type="InterPro" id="IPR027379">
    <property type="entry name" value="CLS_N"/>
</dbReference>
<dbReference type="PANTHER" id="PTHR21248">
    <property type="entry name" value="CARDIOLIPIN SYNTHASE"/>
    <property type="match status" value="1"/>
</dbReference>
<dbReference type="Gene3D" id="3.30.870.10">
    <property type="entry name" value="Endonuclease Chain A"/>
    <property type="match status" value="2"/>
</dbReference>
<dbReference type="GO" id="GO:0032049">
    <property type="term" value="P:cardiolipin biosynthetic process"/>
    <property type="evidence" value="ECO:0007669"/>
    <property type="project" value="UniProtKB-UniRule"/>
</dbReference>
<dbReference type="CDD" id="cd09152">
    <property type="entry name" value="PLDc_EcCLS_like_1"/>
    <property type="match status" value="1"/>
</dbReference>
<evidence type="ECO:0000256" key="1">
    <source>
        <dbReference type="ARBA" id="ARBA00004651"/>
    </source>
</evidence>
<evidence type="ECO:0000256" key="2">
    <source>
        <dbReference type="ARBA" id="ARBA00022475"/>
    </source>
</evidence>
<evidence type="ECO:0000256" key="8">
    <source>
        <dbReference type="ARBA" id="ARBA00023098"/>
    </source>
</evidence>
<keyword evidence="6" id="KW-0677">Repeat</keyword>
<keyword evidence="9 13" id="KW-0472">Membrane</keyword>
<dbReference type="InterPro" id="IPR022924">
    <property type="entry name" value="Cardiolipin_synthase"/>
</dbReference>
<evidence type="ECO:0000313" key="16">
    <source>
        <dbReference type="Proteomes" id="UP000650224"/>
    </source>
</evidence>
<dbReference type="SUPFAM" id="SSF56024">
    <property type="entry name" value="Phospholipase D/nuclease"/>
    <property type="match status" value="2"/>
</dbReference>
<dbReference type="EC" id="2.7.8.-" evidence="12"/>
<dbReference type="Proteomes" id="UP000650224">
    <property type="component" value="Unassembled WGS sequence"/>
</dbReference>
<evidence type="ECO:0000256" key="11">
    <source>
        <dbReference type="ARBA" id="ARBA00023264"/>
    </source>
</evidence>
<keyword evidence="2" id="KW-1003">Cell membrane</keyword>
<evidence type="ECO:0000256" key="4">
    <source>
        <dbReference type="ARBA" id="ARBA00022679"/>
    </source>
</evidence>
<feature type="domain" description="PLD phosphodiesterase" evidence="14">
    <location>
        <begin position="219"/>
        <end position="246"/>
    </location>
</feature>
<dbReference type="InterPro" id="IPR001736">
    <property type="entry name" value="PLipase_D/transphosphatidylase"/>
</dbReference>
<keyword evidence="7 13" id="KW-1133">Transmembrane helix</keyword>
<gene>
    <name evidence="15" type="primary">cls</name>
    <name evidence="15" type="ORF">H9627_07255</name>
</gene>
<comment type="caution">
    <text evidence="15">The sequence shown here is derived from an EMBL/GenBank/DDBJ whole genome shotgun (WGS) entry which is preliminary data.</text>
</comment>
<keyword evidence="5 13" id="KW-0812">Transmembrane</keyword>
<dbReference type="RefSeq" id="WP_191733343.1">
    <property type="nucleotide sequence ID" value="NZ_JACSPR010000004.1"/>
</dbReference>
<evidence type="ECO:0000313" key="15">
    <source>
        <dbReference type="EMBL" id="MBD8030118.1"/>
    </source>
</evidence>
<evidence type="ECO:0000256" key="6">
    <source>
        <dbReference type="ARBA" id="ARBA00022737"/>
    </source>
</evidence>
<evidence type="ECO:0000256" key="3">
    <source>
        <dbReference type="ARBA" id="ARBA00022516"/>
    </source>
</evidence>
<keyword evidence="4" id="KW-0808">Transferase</keyword>
<feature type="transmembrane region" description="Helical" evidence="13">
    <location>
        <begin position="41"/>
        <end position="60"/>
    </location>
</feature>
<dbReference type="PANTHER" id="PTHR21248:SF22">
    <property type="entry name" value="PHOSPHOLIPASE D"/>
    <property type="match status" value="1"/>
</dbReference>
<dbReference type="AlphaFoldDB" id="A0A8I0HHI5"/>
<keyword evidence="11" id="KW-1208">Phospholipid metabolism</keyword>